<reference evidence="1" key="1">
    <citation type="submission" date="2020-04" db="EMBL/GenBank/DDBJ databases">
        <authorList>
            <person name="Chiriac C."/>
            <person name="Salcher M."/>
            <person name="Ghai R."/>
            <person name="Kavagutti S V."/>
        </authorList>
    </citation>
    <scope>NUCLEOTIDE SEQUENCE</scope>
</reference>
<accession>A0A6J5MJN2</accession>
<dbReference type="EMBL" id="LR797115">
    <property type="protein sequence ID" value="CAB4188094.1"/>
    <property type="molecule type" value="Genomic_DNA"/>
</dbReference>
<dbReference type="EMBL" id="LR796488">
    <property type="protein sequence ID" value="CAB4146924.1"/>
    <property type="molecule type" value="Genomic_DNA"/>
</dbReference>
<proteinExistence type="predicted"/>
<sequence length="192" mass="21156">MARSTPPLRSAQGETTDPARNLYSSESYRVQAMVDGLDQVAVAMERKWGVGRLRLLVSDLLRAKFDEQKDRLDQAVESNQEAVVRIHAEGMRRAWEALDRSAREAGETPLAPEVWECVLPDSGEIVSLVRTEAEAHHVAREGRVFTVAEIATLIVGLGDGVLEAKKRFPGAAVTAIRRKPAANWARGDDVPF</sequence>
<evidence type="ECO:0000313" key="3">
    <source>
        <dbReference type="EMBL" id="CAB4188094.1"/>
    </source>
</evidence>
<gene>
    <name evidence="2" type="ORF">UFOVP1020_52</name>
    <name evidence="3" type="ORF">UFOVP1170_47</name>
    <name evidence="4" type="ORF">UFOVP1621_52</name>
    <name evidence="1" type="ORF">UFOVP512_3</name>
</gene>
<evidence type="ECO:0000313" key="4">
    <source>
        <dbReference type="EMBL" id="CAB4220596.1"/>
    </source>
</evidence>
<protein>
    <submittedName>
        <fullName evidence="1">Uncharacterized protein</fullName>
    </submittedName>
</protein>
<organism evidence="1">
    <name type="scientific">uncultured Caudovirales phage</name>
    <dbReference type="NCBI Taxonomy" id="2100421"/>
    <lineage>
        <taxon>Viruses</taxon>
        <taxon>Duplodnaviria</taxon>
        <taxon>Heunggongvirae</taxon>
        <taxon>Uroviricota</taxon>
        <taxon>Caudoviricetes</taxon>
        <taxon>Peduoviridae</taxon>
        <taxon>Maltschvirus</taxon>
        <taxon>Maltschvirus maltsch</taxon>
    </lineage>
</organism>
<evidence type="ECO:0000313" key="1">
    <source>
        <dbReference type="EMBL" id="CAB4146924.1"/>
    </source>
</evidence>
<name>A0A6J5MJN2_9CAUD</name>
<dbReference type="EMBL" id="LR796970">
    <property type="protein sequence ID" value="CAB4178711.1"/>
    <property type="molecule type" value="Genomic_DNA"/>
</dbReference>
<evidence type="ECO:0000313" key="2">
    <source>
        <dbReference type="EMBL" id="CAB4178711.1"/>
    </source>
</evidence>
<dbReference type="EMBL" id="LR797500">
    <property type="protein sequence ID" value="CAB4220596.1"/>
    <property type="molecule type" value="Genomic_DNA"/>
</dbReference>